<evidence type="ECO:0000256" key="3">
    <source>
        <dbReference type="ARBA" id="ARBA00004370"/>
    </source>
</evidence>
<evidence type="ECO:0000256" key="2">
    <source>
        <dbReference type="ARBA" id="ARBA00004050"/>
    </source>
</evidence>
<organism evidence="11 12">
    <name type="scientific">Bordetella genomosp. 7</name>
    <dbReference type="NCBI Taxonomy" id="1416805"/>
    <lineage>
        <taxon>Bacteria</taxon>
        <taxon>Pseudomonadati</taxon>
        <taxon>Pseudomonadota</taxon>
        <taxon>Betaproteobacteria</taxon>
        <taxon>Burkholderiales</taxon>
        <taxon>Alcaligenaceae</taxon>
        <taxon>Bordetella</taxon>
    </lineage>
</organism>
<dbReference type="InterPro" id="IPR034804">
    <property type="entry name" value="SQR/QFR_C/D"/>
</dbReference>
<evidence type="ECO:0000313" key="12">
    <source>
        <dbReference type="Proteomes" id="UP000216947"/>
    </source>
</evidence>
<reference evidence="12" key="1">
    <citation type="submission" date="2017-05" db="EMBL/GenBank/DDBJ databases">
        <title>Complete and WGS of Bordetella genogroups.</title>
        <authorList>
            <person name="Spilker T."/>
            <person name="Lipuma J."/>
        </authorList>
    </citation>
    <scope>NUCLEOTIDE SEQUENCE [LARGE SCALE GENOMIC DNA]</scope>
    <source>
        <strain evidence="12">AU18089</strain>
    </source>
</reference>
<keyword evidence="5 10" id="KW-0812">Transmembrane</keyword>
<proteinExistence type="predicted"/>
<evidence type="ECO:0000256" key="1">
    <source>
        <dbReference type="ARBA" id="ARBA00001971"/>
    </source>
</evidence>
<evidence type="ECO:0000256" key="4">
    <source>
        <dbReference type="ARBA" id="ARBA00022617"/>
    </source>
</evidence>
<gene>
    <name evidence="11" type="ORF">CAL19_00790</name>
</gene>
<evidence type="ECO:0000256" key="7">
    <source>
        <dbReference type="ARBA" id="ARBA00022989"/>
    </source>
</evidence>
<evidence type="ECO:0000256" key="5">
    <source>
        <dbReference type="ARBA" id="ARBA00022692"/>
    </source>
</evidence>
<feature type="transmembrane region" description="Helical" evidence="10">
    <location>
        <begin position="57"/>
        <end position="77"/>
    </location>
</feature>
<keyword evidence="6" id="KW-0479">Metal-binding</keyword>
<comment type="cofactor">
    <cofactor evidence="1">
        <name>heme</name>
        <dbReference type="ChEBI" id="CHEBI:30413"/>
    </cofactor>
</comment>
<sequence>MSAASAARRWYWQRISAMVMTVFVLAHLALVTWAVRGGLSAAEVLGRTQGSVGWGVFYAVFVLLVAIHAGIGLRNVLDEWAATRKWSGAMGLAAGALLLALGWRAVAAVTLGGGYAPQ</sequence>
<evidence type="ECO:0000313" key="11">
    <source>
        <dbReference type="EMBL" id="OZI27304.1"/>
    </source>
</evidence>
<dbReference type="Gene3D" id="1.20.1300.10">
    <property type="entry name" value="Fumarate reductase/succinate dehydrogenase, transmembrane subunit"/>
    <property type="match status" value="1"/>
</dbReference>
<dbReference type="GO" id="GO:0046872">
    <property type="term" value="F:metal ion binding"/>
    <property type="evidence" value="ECO:0007669"/>
    <property type="project" value="UniProtKB-KW"/>
</dbReference>
<accession>A0A261RQF8</accession>
<dbReference type="EMBL" id="NEVK01000001">
    <property type="protein sequence ID" value="OZI27304.1"/>
    <property type="molecule type" value="Genomic_DNA"/>
</dbReference>
<keyword evidence="12" id="KW-1185">Reference proteome</keyword>
<protein>
    <submittedName>
        <fullName evidence="11">Succinate dehydrogenase</fullName>
    </submittedName>
</protein>
<evidence type="ECO:0000256" key="10">
    <source>
        <dbReference type="SAM" id="Phobius"/>
    </source>
</evidence>
<keyword evidence="9 10" id="KW-0472">Membrane</keyword>
<comment type="subcellular location">
    <subcellularLocation>
        <location evidence="3">Membrane</location>
    </subcellularLocation>
</comment>
<comment type="caution">
    <text evidence="11">The sequence shown here is derived from an EMBL/GenBank/DDBJ whole genome shotgun (WGS) entry which is preliminary data.</text>
</comment>
<name>A0A261RQF8_9BORD</name>
<keyword evidence="8" id="KW-0408">Iron</keyword>
<dbReference type="SUPFAM" id="SSF81343">
    <property type="entry name" value="Fumarate reductase respiratory complex transmembrane subunits"/>
    <property type="match status" value="1"/>
</dbReference>
<dbReference type="Proteomes" id="UP000216947">
    <property type="component" value="Unassembled WGS sequence"/>
</dbReference>
<dbReference type="GO" id="GO:0016020">
    <property type="term" value="C:membrane"/>
    <property type="evidence" value="ECO:0007669"/>
    <property type="project" value="UniProtKB-SubCell"/>
</dbReference>
<keyword evidence="7 10" id="KW-1133">Transmembrane helix</keyword>
<dbReference type="InterPro" id="IPR000701">
    <property type="entry name" value="SuccDH_FuR_B_TM-su"/>
</dbReference>
<dbReference type="Pfam" id="PF01127">
    <property type="entry name" value="Sdh_cyt"/>
    <property type="match status" value="1"/>
</dbReference>
<evidence type="ECO:0000256" key="6">
    <source>
        <dbReference type="ARBA" id="ARBA00022723"/>
    </source>
</evidence>
<dbReference type="AlphaFoldDB" id="A0A261RQF8"/>
<dbReference type="RefSeq" id="WP_026640843.1">
    <property type="nucleotide sequence ID" value="NZ_NEVK01000001.1"/>
</dbReference>
<feature type="transmembrane region" description="Helical" evidence="10">
    <location>
        <begin position="89"/>
        <end position="116"/>
    </location>
</feature>
<keyword evidence="4" id="KW-0349">Heme</keyword>
<evidence type="ECO:0000256" key="9">
    <source>
        <dbReference type="ARBA" id="ARBA00023136"/>
    </source>
</evidence>
<evidence type="ECO:0000256" key="8">
    <source>
        <dbReference type="ARBA" id="ARBA00023004"/>
    </source>
</evidence>
<comment type="function">
    <text evidence="2">Membrane-anchoring subunit of succinate dehydrogenase (SDH).</text>
</comment>